<dbReference type="InterPro" id="IPR000772">
    <property type="entry name" value="Ricin_B_lectin"/>
</dbReference>
<name>A0A979G7C9_CHIPD</name>
<dbReference type="Pfam" id="PF17996">
    <property type="entry name" value="CE2_N"/>
    <property type="match status" value="1"/>
</dbReference>
<dbReference type="InterPro" id="IPR013830">
    <property type="entry name" value="SGNH_hydro"/>
</dbReference>
<organism evidence="3 4">
    <name type="scientific">Chitinophaga pinensis (strain ATCC 43595 / DSM 2588 / LMG 13176 / NBRC 15968 / NCIMB 11800 / UQM 2034)</name>
    <dbReference type="NCBI Taxonomy" id="485918"/>
    <lineage>
        <taxon>Bacteria</taxon>
        <taxon>Pseudomonadati</taxon>
        <taxon>Bacteroidota</taxon>
        <taxon>Chitinophagia</taxon>
        <taxon>Chitinophagales</taxon>
        <taxon>Chitinophagaceae</taxon>
        <taxon>Chitinophaga</taxon>
    </lineage>
</organism>
<proteinExistence type="predicted"/>
<dbReference type="Gene3D" id="2.80.10.50">
    <property type="match status" value="3"/>
</dbReference>
<dbReference type="SMART" id="SM00458">
    <property type="entry name" value="RICIN"/>
    <property type="match status" value="1"/>
</dbReference>
<dbReference type="PROSITE" id="PS50231">
    <property type="entry name" value="RICIN_B_LECTIN"/>
    <property type="match status" value="1"/>
</dbReference>
<sequence length="503" mass="55049">MLRTLSGFVLLLLAFFLSGCAKKEDNEAKLHMDAAKLAAAQPGSGYGSLRDENIQYFGRWDFSDSTKFSAWWGGAYIRVNFTGTTVKIKTGNISDFYVSIDGGPWISYRNIGGVIDLTTTPLPDGQHTLSVAQGRDYDYLFVFEGLILDIDAVTSKPATSSYLIEYIGDSITAGFMDDQANVSDYAWICSEALGTEHTQIAYPGIALVSSPRHGVAMDRQYFKLKTPNYPSAPNWDFSRYTPQAIVLNLGTNDSDYEDSDSVFQAVYFQLLQDIRTKYPQAEIFVLRTFLGIRAQPTAAAVADRIAAGDRKVHYVNTDGWITQSTADYLPDNLHPSESGHIKIAGLLKAVLAPYVNNTPVLADGIYSIVNRNSGLVMDAAGQGTVSGTAIQQYTDNGGVNQRWQLTYLGNNRYKIIGVQSGKSLDIKGQSLQDGAELQLYDYSGGENQQWTLSAVSGDYFYITGVQSGKVLEIPAQSTAPGVAIEQYGNNGGAHQQWAFLIRN</sequence>
<dbReference type="Gene3D" id="2.60.120.260">
    <property type="entry name" value="Galactose-binding domain-like"/>
    <property type="match status" value="1"/>
</dbReference>
<dbReference type="EMBL" id="CP001699">
    <property type="protein sequence ID" value="ACU62289.1"/>
    <property type="molecule type" value="Genomic_DNA"/>
</dbReference>
<accession>A0A979G7C9</accession>
<dbReference type="PANTHER" id="PTHR37834:SF2">
    <property type="entry name" value="ESTERASE, SGNH HYDROLASE-TYPE"/>
    <property type="match status" value="1"/>
</dbReference>
<evidence type="ECO:0000259" key="2">
    <source>
        <dbReference type="SMART" id="SM00458"/>
    </source>
</evidence>
<evidence type="ECO:0000313" key="4">
    <source>
        <dbReference type="Proteomes" id="UP000002215"/>
    </source>
</evidence>
<dbReference type="SUPFAM" id="SSF50370">
    <property type="entry name" value="Ricin B-like lectins"/>
    <property type="match status" value="1"/>
</dbReference>
<dbReference type="PROSITE" id="PS51257">
    <property type="entry name" value="PROKAR_LIPOPROTEIN"/>
    <property type="match status" value="1"/>
</dbReference>
<evidence type="ECO:0000313" key="3">
    <source>
        <dbReference type="EMBL" id="ACU62289.1"/>
    </source>
</evidence>
<reference evidence="3 4" key="2">
    <citation type="journal article" date="2010" name="Stand. Genomic Sci.">
        <title>Complete genome sequence of Chitinophaga pinensis type strain (UQM 2034).</title>
        <authorList>
            <person name="Glavina Del Rio T."/>
            <person name="Abt B."/>
            <person name="Spring S."/>
            <person name="Lapidus A."/>
            <person name="Nolan M."/>
            <person name="Tice H."/>
            <person name="Copeland A."/>
            <person name="Cheng J.F."/>
            <person name="Chen F."/>
            <person name="Bruce D."/>
            <person name="Goodwin L."/>
            <person name="Pitluck S."/>
            <person name="Ivanova N."/>
            <person name="Mavromatis K."/>
            <person name="Mikhailova N."/>
            <person name="Pati A."/>
            <person name="Chen A."/>
            <person name="Palaniappan K."/>
            <person name="Land M."/>
            <person name="Hauser L."/>
            <person name="Chang Y.J."/>
            <person name="Jeffries C.D."/>
            <person name="Chain P."/>
            <person name="Saunders E."/>
            <person name="Detter J.C."/>
            <person name="Brettin T."/>
            <person name="Rohde M."/>
            <person name="Goker M."/>
            <person name="Bristow J."/>
            <person name="Eisen J.A."/>
            <person name="Markowitz V."/>
            <person name="Hugenholtz P."/>
            <person name="Kyrpides N.C."/>
            <person name="Klenk H.P."/>
            <person name="Lucas S."/>
        </authorList>
    </citation>
    <scope>NUCLEOTIDE SEQUENCE [LARGE SCALE GENOMIC DNA]</scope>
    <source>
        <strain evidence="4">ATCC 43595 / DSM 2588 / LMG 13176 / NBRC 15968 / NCIMB 11800 / UQM 2034</strain>
    </source>
</reference>
<dbReference type="Gene3D" id="3.40.50.1110">
    <property type="entry name" value="SGNH hydrolase"/>
    <property type="match status" value="1"/>
</dbReference>
<dbReference type="Pfam" id="PF14200">
    <property type="entry name" value="RicinB_lectin_2"/>
    <property type="match status" value="2"/>
</dbReference>
<dbReference type="PANTHER" id="PTHR37834">
    <property type="entry name" value="GDSL-LIKE LIPASE/ACYLHYDROLASE DOMAIN PROTEIN (AFU_ORTHOLOGUE AFUA_2G00620)"/>
    <property type="match status" value="1"/>
</dbReference>
<feature type="chain" id="PRO_5037892471" evidence="1">
    <location>
        <begin position="24"/>
        <end position="503"/>
    </location>
</feature>
<dbReference type="InterPro" id="IPR036514">
    <property type="entry name" value="SGNH_hydro_sf"/>
</dbReference>
<dbReference type="Pfam" id="PF13472">
    <property type="entry name" value="Lipase_GDSL_2"/>
    <property type="match status" value="1"/>
</dbReference>
<keyword evidence="1" id="KW-0732">Signal</keyword>
<gene>
    <name evidence="3" type="ordered locus">Cpin_4855</name>
</gene>
<dbReference type="RefSeq" id="WP_012792457.1">
    <property type="nucleotide sequence ID" value="NC_013132.1"/>
</dbReference>
<evidence type="ECO:0000256" key="1">
    <source>
        <dbReference type="SAM" id="SignalP"/>
    </source>
</evidence>
<dbReference type="OrthoDB" id="9801375at2"/>
<dbReference type="Proteomes" id="UP000002215">
    <property type="component" value="Chromosome"/>
</dbReference>
<reference evidence="4" key="1">
    <citation type="submission" date="2009-08" db="EMBL/GenBank/DDBJ databases">
        <title>The complete genome of Chitinophaga pinensis DSM 2588.</title>
        <authorList>
            <consortium name="US DOE Joint Genome Institute (JGI-PGF)"/>
            <person name="Lucas S."/>
            <person name="Copeland A."/>
            <person name="Lapidus A."/>
            <person name="Glavina del Rio T."/>
            <person name="Dalin E."/>
            <person name="Tice H."/>
            <person name="Bruce D."/>
            <person name="Goodwin L."/>
            <person name="Pitluck S."/>
            <person name="Kyrpides N."/>
            <person name="Mavromatis K."/>
            <person name="Ivanova N."/>
            <person name="Mikhailova N."/>
            <person name="Sims D."/>
            <person name="Meinche L."/>
            <person name="Brettin T."/>
            <person name="Detter J.C."/>
            <person name="Han C."/>
            <person name="Larimer F."/>
            <person name="Land M."/>
            <person name="Hauser L."/>
            <person name="Markowitz V."/>
            <person name="Cheng J.-F."/>
            <person name="Hugenholtz P."/>
            <person name="Woyke T."/>
            <person name="Wu D."/>
            <person name="Spring S."/>
            <person name="Klenk H.-P."/>
            <person name="Eisen J.A."/>
        </authorList>
    </citation>
    <scope>NUCLEOTIDE SEQUENCE [LARGE SCALE GENOMIC DNA]</scope>
    <source>
        <strain evidence="4">ATCC 43595 / DSM 2588 / LMG 13176 / NBRC 15968 / NCIMB 11800 / UQM 2034</strain>
    </source>
</reference>
<dbReference type="GO" id="GO:0016788">
    <property type="term" value="F:hydrolase activity, acting on ester bonds"/>
    <property type="evidence" value="ECO:0007669"/>
    <property type="project" value="UniProtKB-ARBA"/>
</dbReference>
<feature type="signal peptide" evidence="1">
    <location>
        <begin position="1"/>
        <end position="23"/>
    </location>
</feature>
<feature type="domain" description="Ricin B lectin" evidence="2">
    <location>
        <begin position="363"/>
        <end position="500"/>
    </location>
</feature>
<dbReference type="KEGG" id="cpi:Cpin_4855"/>
<dbReference type="InterPro" id="IPR052762">
    <property type="entry name" value="PCW_deacetylase/CE"/>
</dbReference>
<dbReference type="CDD" id="cd00161">
    <property type="entry name" value="beta-trefoil_Ricin-like"/>
    <property type="match status" value="1"/>
</dbReference>
<dbReference type="InterPro" id="IPR040794">
    <property type="entry name" value="CE2_N"/>
</dbReference>
<dbReference type="AlphaFoldDB" id="A0A979G7C9"/>
<protein>
    <submittedName>
        <fullName evidence="3">Ricin B lectin</fullName>
    </submittedName>
</protein>
<dbReference type="InterPro" id="IPR035992">
    <property type="entry name" value="Ricin_B-like_lectins"/>
</dbReference>
<dbReference type="SUPFAM" id="SSF52266">
    <property type="entry name" value="SGNH hydrolase"/>
    <property type="match status" value="1"/>
</dbReference>